<comment type="caution">
    <text evidence="1">The sequence shown here is derived from an EMBL/GenBank/DDBJ whole genome shotgun (WGS) entry which is preliminary data.</text>
</comment>
<gene>
    <name evidence="1" type="ORF">L1987_14275</name>
</gene>
<reference evidence="1 2" key="2">
    <citation type="journal article" date="2022" name="Mol. Ecol. Resour.">
        <title>The genomes of chicory, endive, great burdock and yacon provide insights into Asteraceae paleo-polyploidization history and plant inulin production.</title>
        <authorList>
            <person name="Fan W."/>
            <person name="Wang S."/>
            <person name="Wang H."/>
            <person name="Wang A."/>
            <person name="Jiang F."/>
            <person name="Liu H."/>
            <person name="Zhao H."/>
            <person name="Xu D."/>
            <person name="Zhang Y."/>
        </authorList>
    </citation>
    <scope>NUCLEOTIDE SEQUENCE [LARGE SCALE GENOMIC DNA]</scope>
    <source>
        <strain evidence="2">cv. Yunnan</strain>
        <tissue evidence="1">Leaves</tissue>
    </source>
</reference>
<proteinExistence type="predicted"/>
<evidence type="ECO:0000313" key="2">
    <source>
        <dbReference type="Proteomes" id="UP001056120"/>
    </source>
</evidence>
<protein>
    <submittedName>
        <fullName evidence="1">Uncharacterized protein</fullName>
    </submittedName>
</protein>
<keyword evidence="2" id="KW-1185">Reference proteome</keyword>
<name>A0ACB9J3Y0_9ASTR</name>
<evidence type="ECO:0000313" key="1">
    <source>
        <dbReference type="EMBL" id="KAI3814633.1"/>
    </source>
</evidence>
<dbReference type="Proteomes" id="UP001056120">
    <property type="component" value="Linkage Group LG05"/>
</dbReference>
<organism evidence="1 2">
    <name type="scientific">Smallanthus sonchifolius</name>
    <dbReference type="NCBI Taxonomy" id="185202"/>
    <lineage>
        <taxon>Eukaryota</taxon>
        <taxon>Viridiplantae</taxon>
        <taxon>Streptophyta</taxon>
        <taxon>Embryophyta</taxon>
        <taxon>Tracheophyta</taxon>
        <taxon>Spermatophyta</taxon>
        <taxon>Magnoliopsida</taxon>
        <taxon>eudicotyledons</taxon>
        <taxon>Gunneridae</taxon>
        <taxon>Pentapetalae</taxon>
        <taxon>asterids</taxon>
        <taxon>campanulids</taxon>
        <taxon>Asterales</taxon>
        <taxon>Asteraceae</taxon>
        <taxon>Asteroideae</taxon>
        <taxon>Heliantheae alliance</taxon>
        <taxon>Millerieae</taxon>
        <taxon>Smallanthus</taxon>
    </lineage>
</organism>
<sequence>MTGNLEEDPFDLDRFIDGPDDNSNFSSTCQGSLGPLPRPPPLPDLNTFTGGNSSKATGESPPLNSNAGLDRSTGNNGDTVISDEIEATIRMGKELGVNMENMDELVRKVIEGEKVTSVDQ</sequence>
<dbReference type="EMBL" id="CM042022">
    <property type="protein sequence ID" value="KAI3814633.1"/>
    <property type="molecule type" value="Genomic_DNA"/>
</dbReference>
<accession>A0ACB9J3Y0</accession>
<reference evidence="2" key="1">
    <citation type="journal article" date="2022" name="Mol. Ecol. Resour.">
        <title>The genomes of chicory, endive, great burdock and yacon provide insights into Asteraceae palaeo-polyploidization history and plant inulin production.</title>
        <authorList>
            <person name="Fan W."/>
            <person name="Wang S."/>
            <person name="Wang H."/>
            <person name="Wang A."/>
            <person name="Jiang F."/>
            <person name="Liu H."/>
            <person name="Zhao H."/>
            <person name="Xu D."/>
            <person name="Zhang Y."/>
        </authorList>
    </citation>
    <scope>NUCLEOTIDE SEQUENCE [LARGE SCALE GENOMIC DNA]</scope>
    <source>
        <strain evidence="2">cv. Yunnan</strain>
    </source>
</reference>